<dbReference type="Pfam" id="PF00582">
    <property type="entry name" value="Usp"/>
    <property type="match status" value="1"/>
</dbReference>
<evidence type="ECO:0000259" key="2">
    <source>
        <dbReference type="Pfam" id="PF00582"/>
    </source>
</evidence>
<dbReference type="Proteomes" id="UP001179361">
    <property type="component" value="Unassembled WGS sequence"/>
</dbReference>
<gene>
    <name evidence="3" type="ORF">LQ564_07730</name>
</gene>
<dbReference type="InterPro" id="IPR006016">
    <property type="entry name" value="UspA"/>
</dbReference>
<evidence type="ECO:0000256" key="1">
    <source>
        <dbReference type="ARBA" id="ARBA00008791"/>
    </source>
</evidence>
<dbReference type="PRINTS" id="PR01438">
    <property type="entry name" value="UNVRSLSTRESS"/>
</dbReference>
<dbReference type="InterPro" id="IPR006015">
    <property type="entry name" value="Universal_stress_UspA"/>
</dbReference>
<dbReference type="PANTHER" id="PTHR46268">
    <property type="entry name" value="STRESS RESPONSE PROTEIN NHAX"/>
    <property type="match status" value="1"/>
</dbReference>
<evidence type="ECO:0000313" key="3">
    <source>
        <dbReference type="EMBL" id="MCD2516205.1"/>
    </source>
</evidence>
<dbReference type="CDD" id="cd00293">
    <property type="entry name" value="USP-like"/>
    <property type="match status" value="1"/>
</dbReference>
<reference evidence="3" key="1">
    <citation type="submission" date="2021-11" db="EMBL/GenBank/DDBJ databases">
        <title>The complete genome of Massilia sp sp. G4R7.</title>
        <authorList>
            <person name="Liu L."/>
            <person name="Yue J."/>
            <person name="Yuan J."/>
            <person name="Yang F."/>
            <person name="Li L."/>
        </authorList>
    </citation>
    <scope>NUCLEOTIDE SEQUENCE</scope>
    <source>
        <strain evidence="3">G4R7</strain>
    </source>
</reference>
<protein>
    <submittedName>
        <fullName evidence="3">Universal stress protein</fullName>
    </submittedName>
</protein>
<dbReference type="RefSeq" id="WP_231057533.1">
    <property type="nucleotide sequence ID" value="NZ_JAJNOC010000002.1"/>
</dbReference>
<dbReference type="EMBL" id="JAJNOC010000002">
    <property type="protein sequence ID" value="MCD2516205.1"/>
    <property type="molecule type" value="Genomic_DNA"/>
</dbReference>
<keyword evidence="4" id="KW-1185">Reference proteome</keyword>
<evidence type="ECO:0000313" key="4">
    <source>
        <dbReference type="Proteomes" id="UP001179361"/>
    </source>
</evidence>
<feature type="domain" description="UspA" evidence="2">
    <location>
        <begin position="157"/>
        <end position="278"/>
    </location>
</feature>
<accession>A0ABS8Q384</accession>
<dbReference type="SUPFAM" id="SSF52402">
    <property type="entry name" value="Adenine nucleotide alpha hydrolases-like"/>
    <property type="match status" value="2"/>
</dbReference>
<dbReference type="PANTHER" id="PTHR46268:SF15">
    <property type="entry name" value="UNIVERSAL STRESS PROTEIN HP_0031"/>
    <property type="match status" value="1"/>
</dbReference>
<proteinExistence type="inferred from homology"/>
<organism evidence="3 4">
    <name type="scientific">Massilia phyllostachyos</name>
    <dbReference type="NCBI Taxonomy" id="2898585"/>
    <lineage>
        <taxon>Bacteria</taxon>
        <taxon>Pseudomonadati</taxon>
        <taxon>Pseudomonadota</taxon>
        <taxon>Betaproteobacteria</taxon>
        <taxon>Burkholderiales</taxon>
        <taxon>Oxalobacteraceae</taxon>
        <taxon>Telluria group</taxon>
        <taxon>Massilia</taxon>
    </lineage>
</organism>
<comment type="caution">
    <text evidence="3">The sequence shown here is derived from an EMBL/GenBank/DDBJ whole genome shotgun (WGS) entry which is preliminary data.</text>
</comment>
<name>A0ABS8Q384_9BURK</name>
<dbReference type="Gene3D" id="3.40.50.12370">
    <property type="match status" value="1"/>
</dbReference>
<sequence>MIKTIVVHVDGSAHQDSRLRAAARLASEHDAHLVGSAATGISFADMALLAGAVSPPSPVVDLDALRAGARRRLDDFTVQAGRLGVASIETRLAEEDTAFGLLLQSRYADLLVLSQDPPRGSAAPSTPRDLPTHLALHGVRPVLVVPDSYHDAPIASTIVAGWDGGGCALRAIDAALPLLCRADAVKLVLVNPDTLSGLHGEEPGADMALYLARHGVAVEVIVERTQATAGNALATVARDSGAGLIVAGAYGHSRLREWVLGGATRELLERTPAPLLLAH</sequence>
<comment type="similarity">
    <text evidence="1">Belongs to the universal stress protein A family.</text>
</comment>